<accession>A0A756IE48</accession>
<evidence type="ECO:0000256" key="1">
    <source>
        <dbReference type="SAM" id="Coils"/>
    </source>
</evidence>
<sequence length="229" mass="24132">MTLALPATPAPVICQERSVHPWDEAHGHNTPDGRYLSPVNAVAALAGYVGDNAQDVIIIMVCASDVATFAEKLTGLSSVLPLPSLNQTARRATTQITQAVTRMQIPSTPADGLSQSGPLMISSLQNAINNQQAQAASKITGFGDISSIKTALSDFRQQRQQIQQQLVTEQAAISASQARVFAFIHAAGAGELIKTAMMKGIPAPASSLAYAHLFTGDLSGMMTWFKAAT</sequence>
<feature type="coiled-coil region" evidence="1">
    <location>
        <begin position="145"/>
        <end position="172"/>
    </location>
</feature>
<dbReference type="AlphaFoldDB" id="A0A756IE48"/>
<proteinExistence type="predicted"/>
<keyword evidence="1" id="KW-0175">Coiled coil</keyword>
<evidence type="ECO:0000313" key="2">
    <source>
        <dbReference type="EMBL" id="HAG0017475.1"/>
    </source>
</evidence>
<reference evidence="2" key="1">
    <citation type="journal article" date="2018" name="Genome Biol.">
        <title>SKESA: strategic k-mer extension for scrupulous assemblies.</title>
        <authorList>
            <person name="Souvorov A."/>
            <person name="Agarwala R."/>
            <person name="Lipman D.J."/>
        </authorList>
    </citation>
    <scope>NUCLEOTIDE SEQUENCE</scope>
    <source>
        <strain evidence="2">MA.CK_00/00002125</strain>
    </source>
</reference>
<gene>
    <name evidence="2" type="ORF">G8O67_004861</name>
</gene>
<dbReference type="EMBL" id="DAAWYJ010000032">
    <property type="protein sequence ID" value="HAG0017475.1"/>
    <property type="molecule type" value="Genomic_DNA"/>
</dbReference>
<comment type="caution">
    <text evidence="2">The sequence shown here is derived from an EMBL/GenBank/DDBJ whole genome shotgun (WGS) entry which is preliminary data.</text>
</comment>
<reference evidence="2" key="2">
    <citation type="submission" date="2020-02" db="EMBL/GenBank/DDBJ databases">
        <authorList>
            <consortium name="NCBI Pathogen Detection Project"/>
        </authorList>
    </citation>
    <scope>NUCLEOTIDE SEQUENCE</scope>
    <source>
        <strain evidence="2">MA.CK_00/00002125</strain>
    </source>
</reference>
<organism evidence="2">
    <name type="scientific">Salmonella enterica</name>
    <name type="common">Salmonella choleraesuis</name>
    <dbReference type="NCBI Taxonomy" id="28901"/>
    <lineage>
        <taxon>Bacteria</taxon>
        <taxon>Pseudomonadati</taxon>
        <taxon>Pseudomonadota</taxon>
        <taxon>Gammaproteobacteria</taxon>
        <taxon>Enterobacterales</taxon>
        <taxon>Enterobacteriaceae</taxon>
        <taxon>Salmonella</taxon>
    </lineage>
</organism>
<name>A0A756IE48_SALER</name>
<protein>
    <submittedName>
        <fullName evidence="2">Uncharacterized protein</fullName>
    </submittedName>
</protein>